<feature type="domain" description="BHLH" evidence="5">
    <location>
        <begin position="368"/>
        <end position="420"/>
    </location>
</feature>
<sequence length="698" mass="75857">MSASTAGPLQEISVNTIKTQKKNQSKRLKSSVQISLSESSNHVYCINRPSSEPKIFHEAHVGKENQAINKVPLLNEHEKPIFIEKILVKAAADKFKRSDIPQVSIHREPKIMNETKAESILKESNETKITVICAPHKTPTLFEEDKENRKALKNQTTATVPHQGSQETTVIKTIANSTLKLNCEDNKVVARNLKEVRISNEVAAVPGHSSPSLRGIKEPGTPIKKASIQEIQVPATAVSASLPVSDSSTSGGDVQTPHSLDNSTILLASVQQDSNLTDCNLDPSIGLASDLNGGSANSLTLIPSISLNSEALCHSCNIISPNKPFDPQNTAEDSLPDTKPLSIGIAVKSPLLQSASSQVNDCKSSQKLPLSRRNARERNRVRLVSQGFAILRQHVPQAARRKKLSKVETLRCAVDYIKALSRMIEEYNANNNLPSALVPQTCSFEPRTTASNGSFEQDASQVKHERDEHRHPLHEVLQRQHLQTMLPIDSTRLLNASMLSKQREQCLHIAPNRHEKDGTQPSSNLDISSGNSMLRQGSFNLPLNEPQTLGYQLIEFPSPSVNQGPVALCAAAPLMSIVSSFNHKSSNIVSIVPSLDPTSPVISSIVPSLNQKSFSVAPIANNSDVISSNVASVSPTTHNASHAFVSTPTCSDSSLPDIAFTSPVTETSLIDEQNELFDGNDTEDSELMDCLSLWQETP</sequence>
<dbReference type="SMART" id="SM00353">
    <property type="entry name" value="HLH"/>
    <property type="match status" value="1"/>
</dbReference>
<organism evidence="6 7">
    <name type="scientific">Hyalella azteca</name>
    <name type="common">Amphipod</name>
    <dbReference type="NCBI Taxonomy" id="294128"/>
    <lineage>
        <taxon>Eukaryota</taxon>
        <taxon>Metazoa</taxon>
        <taxon>Ecdysozoa</taxon>
        <taxon>Arthropoda</taxon>
        <taxon>Crustacea</taxon>
        <taxon>Multicrustacea</taxon>
        <taxon>Malacostraca</taxon>
        <taxon>Eumalacostraca</taxon>
        <taxon>Peracarida</taxon>
        <taxon>Amphipoda</taxon>
        <taxon>Senticaudata</taxon>
        <taxon>Talitrida</taxon>
        <taxon>Talitroidea</taxon>
        <taxon>Hyalellidae</taxon>
        <taxon>Hyalella</taxon>
    </lineage>
</organism>
<dbReference type="GO" id="GO:0046983">
    <property type="term" value="F:protein dimerization activity"/>
    <property type="evidence" value="ECO:0007669"/>
    <property type="project" value="InterPro"/>
</dbReference>
<gene>
    <name evidence="7" type="primary">LOC108683165</name>
</gene>
<dbReference type="PROSITE" id="PS50888">
    <property type="entry name" value="BHLH"/>
    <property type="match status" value="1"/>
</dbReference>
<dbReference type="Gene3D" id="4.10.280.10">
    <property type="entry name" value="Helix-loop-helix DNA-binding domain"/>
    <property type="match status" value="1"/>
</dbReference>
<proteinExistence type="predicted"/>
<evidence type="ECO:0000313" key="6">
    <source>
        <dbReference type="Proteomes" id="UP000694843"/>
    </source>
</evidence>
<evidence type="ECO:0000256" key="4">
    <source>
        <dbReference type="ARBA" id="ARBA00023242"/>
    </source>
</evidence>
<dbReference type="Proteomes" id="UP000694843">
    <property type="component" value="Unplaced"/>
</dbReference>
<protein>
    <submittedName>
        <fullName evidence="7">Uncharacterized protein LOC108683165</fullName>
    </submittedName>
</protein>
<dbReference type="PANTHER" id="PTHR23349:SF108">
    <property type="entry name" value="BHLH DOMAIN-CONTAINING PROTEIN"/>
    <property type="match status" value="1"/>
</dbReference>
<dbReference type="GeneID" id="108683165"/>
<dbReference type="GO" id="GO:0000977">
    <property type="term" value="F:RNA polymerase II transcription regulatory region sequence-specific DNA binding"/>
    <property type="evidence" value="ECO:0007669"/>
    <property type="project" value="TreeGrafter"/>
</dbReference>
<evidence type="ECO:0000259" key="5">
    <source>
        <dbReference type="PROSITE" id="PS50888"/>
    </source>
</evidence>
<accession>A0A8B7PP15</accession>
<dbReference type="Pfam" id="PF00010">
    <property type="entry name" value="HLH"/>
    <property type="match status" value="1"/>
</dbReference>
<dbReference type="GO" id="GO:0000981">
    <property type="term" value="F:DNA-binding transcription factor activity, RNA polymerase II-specific"/>
    <property type="evidence" value="ECO:0007669"/>
    <property type="project" value="TreeGrafter"/>
</dbReference>
<dbReference type="KEGG" id="hazt:108683165"/>
<keyword evidence="4" id="KW-0539">Nucleus</keyword>
<dbReference type="SUPFAM" id="SSF47459">
    <property type="entry name" value="HLH, helix-loop-helix DNA-binding domain"/>
    <property type="match status" value="1"/>
</dbReference>
<dbReference type="PANTHER" id="PTHR23349">
    <property type="entry name" value="BASIC HELIX-LOOP-HELIX TRANSCRIPTION FACTOR, TWIST"/>
    <property type="match status" value="1"/>
</dbReference>
<dbReference type="AlphaFoldDB" id="A0A8B7PP15"/>
<dbReference type="GO" id="GO:0007399">
    <property type="term" value="P:nervous system development"/>
    <property type="evidence" value="ECO:0007669"/>
    <property type="project" value="UniProtKB-KW"/>
</dbReference>
<dbReference type="InterPro" id="IPR050283">
    <property type="entry name" value="E-box_TF_Regulators"/>
</dbReference>
<dbReference type="GO" id="GO:0005634">
    <property type="term" value="C:nucleus"/>
    <property type="evidence" value="ECO:0007669"/>
    <property type="project" value="UniProtKB-SubCell"/>
</dbReference>
<evidence type="ECO:0000256" key="1">
    <source>
        <dbReference type="ARBA" id="ARBA00004123"/>
    </source>
</evidence>
<keyword evidence="6" id="KW-1185">Reference proteome</keyword>
<name>A0A8B7PP15_HYAAZ</name>
<keyword evidence="2" id="KW-0524">Neurogenesis</keyword>
<keyword evidence="3" id="KW-0238">DNA-binding</keyword>
<dbReference type="InterPro" id="IPR011598">
    <property type="entry name" value="bHLH_dom"/>
</dbReference>
<evidence type="ECO:0000313" key="7">
    <source>
        <dbReference type="RefSeq" id="XP_018027938.1"/>
    </source>
</evidence>
<dbReference type="CDD" id="cd19743">
    <property type="entry name" value="bHLH_TS_ASCL2_Mash2"/>
    <property type="match status" value="1"/>
</dbReference>
<dbReference type="FunFam" id="4.10.280.10:FF:000029">
    <property type="entry name" value="Achaete-scute family bHLH transcription factor 1"/>
    <property type="match status" value="1"/>
</dbReference>
<evidence type="ECO:0000256" key="2">
    <source>
        <dbReference type="ARBA" id="ARBA00022902"/>
    </source>
</evidence>
<comment type="subcellular location">
    <subcellularLocation>
        <location evidence="1">Nucleus</location>
    </subcellularLocation>
</comment>
<reference evidence="7" key="1">
    <citation type="submission" date="2025-08" db="UniProtKB">
        <authorList>
            <consortium name="RefSeq"/>
        </authorList>
    </citation>
    <scope>IDENTIFICATION</scope>
    <source>
        <tissue evidence="7">Whole organism</tissue>
    </source>
</reference>
<dbReference type="OrthoDB" id="5976910at2759"/>
<dbReference type="InterPro" id="IPR036638">
    <property type="entry name" value="HLH_DNA-bd_sf"/>
</dbReference>
<dbReference type="RefSeq" id="XP_018027938.1">
    <property type="nucleotide sequence ID" value="XM_018172449.2"/>
</dbReference>
<evidence type="ECO:0000256" key="3">
    <source>
        <dbReference type="ARBA" id="ARBA00023125"/>
    </source>
</evidence>